<accession>A0A2A9F041</accession>
<reference evidence="2 3" key="1">
    <citation type="submission" date="2017-10" db="EMBL/GenBank/DDBJ databases">
        <title>Sequencing the genomes of 1000 actinobacteria strains.</title>
        <authorList>
            <person name="Klenk H.-P."/>
        </authorList>
    </citation>
    <scope>NUCLEOTIDE SEQUENCE [LARGE SCALE GENOMIC DNA]</scope>
    <source>
        <strain evidence="2 3">DSM 21863</strain>
    </source>
</reference>
<comment type="caution">
    <text evidence="2">The sequence shown here is derived from an EMBL/GenBank/DDBJ whole genome shotgun (WGS) entry which is preliminary data.</text>
</comment>
<dbReference type="Proteomes" id="UP000224130">
    <property type="component" value="Unassembled WGS sequence"/>
</dbReference>
<dbReference type="EMBL" id="PDJJ01000001">
    <property type="protein sequence ID" value="PFG44156.1"/>
    <property type="molecule type" value="Genomic_DNA"/>
</dbReference>
<gene>
    <name evidence="2" type="ORF">ATJ88_2874</name>
</gene>
<organism evidence="2 3">
    <name type="scientific">Isoptericola jiangsuensis</name>
    <dbReference type="NCBI Taxonomy" id="548579"/>
    <lineage>
        <taxon>Bacteria</taxon>
        <taxon>Bacillati</taxon>
        <taxon>Actinomycetota</taxon>
        <taxon>Actinomycetes</taxon>
        <taxon>Micrococcales</taxon>
        <taxon>Promicromonosporaceae</taxon>
        <taxon>Isoptericola</taxon>
    </lineage>
</organism>
<feature type="region of interest" description="Disordered" evidence="1">
    <location>
        <begin position="1"/>
        <end position="24"/>
    </location>
</feature>
<name>A0A2A9F041_9MICO</name>
<dbReference type="AlphaFoldDB" id="A0A2A9F041"/>
<protein>
    <submittedName>
        <fullName evidence="2">Uncharacterized protein</fullName>
    </submittedName>
</protein>
<evidence type="ECO:0000313" key="2">
    <source>
        <dbReference type="EMBL" id="PFG44156.1"/>
    </source>
</evidence>
<evidence type="ECO:0000313" key="3">
    <source>
        <dbReference type="Proteomes" id="UP000224130"/>
    </source>
</evidence>
<dbReference type="RefSeq" id="WP_098464401.1">
    <property type="nucleotide sequence ID" value="NZ_PDJJ01000001.1"/>
</dbReference>
<keyword evidence="3" id="KW-1185">Reference proteome</keyword>
<proteinExistence type="predicted"/>
<sequence length="91" mass="9380">MRRLTPSAPARPTVEVRGPDGPVTVPAPHGWTAGTVSLADAAAAADDIVAALGWPPSYRSRVLTAVAAWDDPSPGVPRLSRESLAARLATD</sequence>
<evidence type="ECO:0000256" key="1">
    <source>
        <dbReference type="SAM" id="MobiDB-lite"/>
    </source>
</evidence>